<organism evidence="1 2">
    <name type="scientific">Trichoderma harzianum CBS 226.95</name>
    <dbReference type="NCBI Taxonomy" id="983964"/>
    <lineage>
        <taxon>Eukaryota</taxon>
        <taxon>Fungi</taxon>
        <taxon>Dikarya</taxon>
        <taxon>Ascomycota</taxon>
        <taxon>Pezizomycotina</taxon>
        <taxon>Sordariomycetes</taxon>
        <taxon>Hypocreomycetidae</taxon>
        <taxon>Hypocreales</taxon>
        <taxon>Hypocreaceae</taxon>
        <taxon>Trichoderma</taxon>
    </lineage>
</organism>
<protein>
    <submittedName>
        <fullName evidence="1">Uncharacterized protein</fullName>
    </submittedName>
</protein>
<sequence length="149" mass="16697">MIKSNARIKDTPHCYNNNFSTYHPPISCCICTIPSILPRLGGVSHRPNHQDCLATRMILQILKAGTDSLVRHQRRSPREKASQDRKPWFPMGPLGHPTRCCDEIAYCRGISSPFTDFLMLEMSLPGEKADHGLIVSFLPLFPASVHEAS</sequence>
<evidence type="ECO:0000313" key="2">
    <source>
        <dbReference type="Proteomes" id="UP000241690"/>
    </source>
</evidence>
<keyword evidence="2" id="KW-1185">Reference proteome</keyword>
<dbReference type="AlphaFoldDB" id="A0A2T4A617"/>
<dbReference type="EMBL" id="KZ679684">
    <property type="protein sequence ID" value="PTB52413.1"/>
    <property type="molecule type" value="Genomic_DNA"/>
</dbReference>
<dbReference type="RefSeq" id="XP_024772090.1">
    <property type="nucleotide sequence ID" value="XM_024913524.1"/>
</dbReference>
<accession>A0A2T4A617</accession>
<gene>
    <name evidence="1" type="ORF">M431DRAFT_217088</name>
</gene>
<dbReference type="GeneID" id="36622086"/>
<proteinExistence type="predicted"/>
<evidence type="ECO:0000313" key="1">
    <source>
        <dbReference type="EMBL" id="PTB52413.1"/>
    </source>
</evidence>
<name>A0A2T4A617_TRIHA</name>
<reference evidence="1 2" key="1">
    <citation type="submission" date="2016-07" db="EMBL/GenBank/DDBJ databases">
        <title>Multiple horizontal gene transfer events from other fungi enriched the ability of initially mycotrophic Trichoderma (Ascomycota) to feed on dead plant biomass.</title>
        <authorList>
            <consortium name="DOE Joint Genome Institute"/>
            <person name="Aerts A."/>
            <person name="Atanasova L."/>
            <person name="Chenthamara K."/>
            <person name="Zhang J."/>
            <person name="Grujic M."/>
            <person name="Henrissat B."/>
            <person name="Kuo A."/>
            <person name="Salamov A."/>
            <person name="Lipzen A."/>
            <person name="Labutti K."/>
            <person name="Barry K."/>
            <person name="Miao Y."/>
            <person name="Rahimi M.J."/>
            <person name="Shen Q."/>
            <person name="Grigoriev I.V."/>
            <person name="Kubicek C.P."/>
            <person name="Druzhinina I.S."/>
        </authorList>
    </citation>
    <scope>NUCLEOTIDE SEQUENCE [LARGE SCALE GENOMIC DNA]</scope>
    <source>
        <strain evidence="1 2">CBS 226.95</strain>
    </source>
</reference>
<dbReference type="Proteomes" id="UP000241690">
    <property type="component" value="Unassembled WGS sequence"/>
</dbReference>